<dbReference type="PANTHER" id="PTHR11228">
    <property type="entry name" value="RADICAL SAM DOMAIN PROTEIN"/>
    <property type="match status" value="1"/>
</dbReference>
<dbReference type="InterPro" id="IPR013785">
    <property type="entry name" value="Aldolase_TIM"/>
</dbReference>
<dbReference type="EMBL" id="FZOJ01000017">
    <property type="protein sequence ID" value="SNS68586.1"/>
    <property type="molecule type" value="Genomic_DNA"/>
</dbReference>
<organism evidence="1 2">
    <name type="scientific">Anaerovirgula multivorans</name>
    <dbReference type="NCBI Taxonomy" id="312168"/>
    <lineage>
        <taxon>Bacteria</taxon>
        <taxon>Bacillati</taxon>
        <taxon>Bacillota</taxon>
        <taxon>Clostridia</taxon>
        <taxon>Peptostreptococcales</taxon>
        <taxon>Natronincolaceae</taxon>
        <taxon>Anaerovirgula</taxon>
    </lineage>
</organism>
<keyword evidence="2" id="KW-1185">Reference proteome</keyword>
<dbReference type="PANTHER" id="PTHR11228:SF7">
    <property type="entry name" value="PQQA PEPTIDE CYCLASE"/>
    <property type="match status" value="1"/>
</dbReference>
<protein>
    <submittedName>
        <fullName evidence="1">4Fe-4S single cluster domain-containing protein</fullName>
    </submittedName>
</protein>
<gene>
    <name evidence="1" type="ORF">SAMN05446037_101715</name>
</gene>
<dbReference type="Gene3D" id="3.20.20.70">
    <property type="entry name" value="Aldolase class I"/>
    <property type="match status" value="1"/>
</dbReference>
<dbReference type="OrthoDB" id="9808591at2"/>
<dbReference type="SUPFAM" id="SSF102114">
    <property type="entry name" value="Radical SAM enzymes"/>
    <property type="match status" value="1"/>
</dbReference>
<evidence type="ECO:0000313" key="2">
    <source>
        <dbReference type="Proteomes" id="UP000198304"/>
    </source>
</evidence>
<reference evidence="1 2" key="1">
    <citation type="submission" date="2017-06" db="EMBL/GenBank/DDBJ databases">
        <authorList>
            <person name="Kim H.J."/>
            <person name="Triplett B.A."/>
        </authorList>
    </citation>
    <scope>NUCLEOTIDE SEQUENCE [LARGE SCALE GENOMIC DNA]</scope>
    <source>
        <strain evidence="1 2">SCA</strain>
    </source>
</reference>
<sequence>MLRREHFGFGGILFNIDTGDVVEMDREAFTVISIIKDIEAVEMKALLELPIAYKGKKIDGQTIKGVLSKLKAMGVVNVMPKGVLSDNYRKKLMEKSLINFKWPTHQHLSASETVHWAVTFKCSESCPDCYIERHKKVFTNELDTQEAQKLINKIANNGVFQLAIGGGEAFMRNDLEVIAYSAAGLIH</sequence>
<dbReference type="RefSeq" id="WP_089283845.1">
    <property type="nucleotide sequence ID" value="NZ_FZOJ01000017.1"/>
</dbReference>
<name>A0A239GGZ6_9FIRM</name>
<dbReference type="InterPro" id="IPR050377">
    <property type="entry name" value="Radical_SAM_PqqE_MftC-like"/>
</dbReference>
<dbReference type="InterPro" id="IPR058240">
    <property type="entry name" value="rSAM_sf"/>
</dbReference>
<proteinExistence type="predicted"/>
<dbReference type="Pfam" id="PF13353">
    <property type="entry name" value="Fer4_12"/>
    <property type="match status" value="1"/>
</dbReference>
<accession>A0A239GGZ6</accession>
<dbReference type="Proteomes" id="UP000198304">
    <property type="component" value="Unassembled WGS sequence"/>
</dbReference>
<dbReference type="AlphaFoldDB" id="A0A239GGZ6"/>
<evidence type="ECO:0000313" key="1">
    <source>
        <dbReference type="EMBL" id="SNS68586.1"/>
    </source>
</evidence>